<sequence>MLLLSQIRQYNICLPRPPSPLGSSRVHIRCPALAGPRPCAPMPLP</sequence>
<organism evidence="1 2">
    <name type="scientific">Setaria italica</name>
    <name type="common">Foxtail millet</name>
    <name type="synonym">Panicum italicum</name>
    <dbReference type="NCBI Taxonomy" id="4555"/>
    <lineage>
        <taxon>Eukaryota</taxon>
        <taxon>Viridiplantae</taxon>
        <taxon>Streptophyta</taxon>
        <taxon>Embryophyta</taxon>
        <taxon>Tracheophyta</taxon>
        <taxon>Spermatophyta</taxon>
        <taxon>Magnoliopsida</taxon>
        <taxon>Liliopsida</taxon>
        <taxon>Poales</taxon>
        <taxon>Poaceae</taxon>
        <taxon>PACMAD clade</taxon>
        <taxon>Panicoideae</taxon>
        <taxon>Panicodae</taxon>
        <taxon>Paniceae</taxon>
        <taxon>Cenchrinae</taxon>
        <taxon>Setaria</taxon>
    </lineage>
</organism>
<name>K3ZGG3_SETIT</name>
<dbReference type="Proteomes" id="UP000004995">
    <property type="component" value="Unassembled WGS sequence"/>
</dbReference>
<dbReference type="InParanoid" id="K3ZGG3"/>
<keyword evidence="2" id="KW-1185">Reference proteome</keyword>
<accession>K3ZGG3</accession>
<dbReference type="AlphaFoldDB" id="K3ZGG3"/>
<reference evidence="2" key="1">
    <citation type="journal article" date="2012" name="Nat. Biotechnol.">
        <title>Reference genome sequence of the model plant Setaria.</title>
        <authorList>
            <person name="Bennetzen J.L."/>
            <person name="Schmutz J."/>
            <person name="Wang H."/>
            <person name="Percifield R."/>
            <person name="Hawkins J."/>
            <person name="Pontaroli A.C."/>
            <person name="Estep M."/>
            <person name="Feng L."/>
            <person name="Vaughn J.N."/>
            <person name="Grimwood J."/>
            <person name="Jenkins J."/>
            <person name="Barry K."/>
            <person name="Lindquist E."/>
            <person name="Hellsten U."/>
            <person name="Deshpande S."/>
            <person name="Wang X."/>
            <person name="Wu X."/>
            <person name="Mitros T."/>
            <person name="Triplett J."/>
            <person name="Yang X."/>
            <person name="Ye C.Y."/>
            <person name="Mauro-Herrera M."/>
            <person name="Wang L."/>
            <person name="Li P."/>
            <person name="Sharma M."/>
            <person name="Sharma R."/>
            <person name="Ronald P.C."/>
            <person name="Panaud O."/>
            <person name="Kellogg E.A."/>
            <person name="Brutnell T.P."/>
            <person name="Doust A.N."/>
            <person name="Tuskan G.A."/>
            <person name="Rokhsar D."/>
            <person name="Devos K.M."/>
        </authorList>
    </citation>
    <scope>NUCLEOTIDE SEQUENCE [LARGE SCALE GENOMIC DNA]</scope>
    <source>
        <strain evidence="2">cv. Yugu1</strain>
    </source>
</reference>
<dbReference type="EnsemblPlants" id="KQL16134">
    <property type="protein sequence ID" value="KQL16134"/>
    <property type="gene ID" value="SETIT_025665mg"/>
</dbReference>
<dbReference type="EMBL" id="AGNK02001857">
    <property type="status" value="NOT_ANNOTATED_CDS"/>
    <property type="molecule type" value="Genomic_DNA"/>
</dbReference>
<protein>
    <submittedName>
        <fullName evidence="1">Uncharacterized protein</fullName>
    </submittedName>
</protein>
<proteinExistence type="predicted"/>
<dbReference type="Gramene" id="KQL16134">
    <property type="protein sequence ID" value="KQL16134"/>
    <property type="gene ID" value="SETIT_025665mg"/>
</dbReference>
<evidence type="ECO:0000313" key="2">
    <source>
        <dbReference type="Proteomes" id="UP000004995"/>
    </source>
</evidence>
<evidence type="ECO:0000313" key="1">
    <source>
        <dbReference type="EnsemblPlants" id="KQL16134"/>
    </source>
</evidence>
<reference evidence="1" key="2">
    <citation type="submission" date="2018-08" db="UniProtKB">
        <authorList>
            <consortium name="EnsemblPlants"/>
        </authorList>
    </citation>
    <scope>IDENTIFICATION</scope>
    <source>
        <strain evidence="1">Yugu1</strain>
    </source>
</reference>
<dbReference type="HOGENOM" id="CLU_3208541_0_0_1"/>